<sequence length="269" mass="29066">MKKIFFFLFSLCLIQSSFSQTSPPMKTIDPTLISSFAPTGTLRVGINLGNPILANENPNTHQLNGITIDIAQEIGKRIGLPVKLIPFKTAGATVDGVKSGEIDLVFVAIDPVRGADISYTPAYIQIEGAYMVKSNSPIKNNEEVDAPNNEIVVGKGSAYDLYLTREIQRATLLRVASSQAVIDDFMSGKGNVAAGVKQQLESDAKRYQGLRMLPGRFMVINQAIGIPKARANYESATAYLSETIAELKQSGFVAASMQKHQIQGAKVAE</sequence>
<dbReference type="HOGENOM" id="CLU_065316_0_0_4"/>
<gene>
    <name evidence="4" type="ordered locus">Pnuc_1361</name>
</gene>
<dbReference type="InterPro" id="IPR001638">
    <property type="entry name" value="Solute-binding_3/MltF_N"/>
</dbReference>
<dbReference type="SMART" id="SM00062">
    <property type="entry name" value="PBPb"/>
    <property type="match status" value="1"/>
</dbReference>
<dbReference type="Gene3D" id="3.40.190.10">
    <property type="entry name" value="Periplasmic binding protein-like II"/>
    <property type="match status" value="2"/>
</dbReference>
<keyword evidence="5" id="KW-1185">Reference proteome</keyword>
<feature type="signal peptide" evidence="2">
    <location>
        <begin position="1"/>
        <end position="21"/>
    </location>
</feature>
<evidence type="ECO:0000313" key="5">
    <source>
        <dbReference type="Proteomes" id="UP000000231"/>
    </source>
</evidence>
<dbReference type="PANTHER" id="PTHR35936:SF17">
    <property type="entry name" value="ARGININE-BINDING EXTRACELLULAR PROTEIN ARTP"/>
    <property type="match status" value="1"/>
</dbReference>
<evidence type="ECO:0000313" key="4">
    <source>
        <dbReference type="EMBL" id="ABP34575.1"/>
    </source>
</evidence>
<accession>A4SYL1</accession>
<evidence type="ECO:0000256" key="2">
    <source>
        <dbReference type="SAM" id="SignalP"/>
    </source>
</evidence>
<protein>
    <submittedName>
        <fullName evidence="4">Amino acid ABC transporter substrate-binding protein, PAAT family</fullName>
    </submittedName>
</protein>
<dbReference type="Proteomes" id="UP000000231">
    <property type="component" value="Chromosome"/>
</dbReference>
<name>A4SYL1_POLAQ</name>
<dbReference type="EMBL" id="CP000655">
    <property type="protein sequence ID" value="ABP34575.1"/>
    <property type="molecule type" value="Genomic_DNA"/>
</dbReference>
<dbReference type="CDD" id="cd13623">
    <property type="entry name" value="PBP2_AA_hypothetical"/>
    <property type="match status" value="1"/>
</dbReference>
<feature type="chain" id="PRO_5002672365" evidence="2">
    <location>
        <begin position="22"/>
        <end position="269"/>
    </location>
</feature>
<dbReference type="eggNOG" id="COG0834">
    <property type="taxonomic scope" value="Bacteria"/>
</dbReference>
<dbReference type="SUPFAM" id="SSF53850">
    <property type="entry name" value="Periplasmic binding protein-like II"/>
    <property type="match status" value="1"/>
</dbReference>
<reference evidence="4 5" key="1">
    <citation type="journal article" date="2012" name="Stand. Genomic Sci.">
        <title>Complete genome sequence of Polynucleobacter necessarius subsp. asymbioticus type strain (QLW-P1DMWA-1(T)).</title>
        <authorList>
            <person name="Meincke L."/>
            <person name="Copeland A."/>
            <person name="Lapidus A."/>
            <person name="Lucas S."/>
            <person name="Berry K.W."/>
            <person name="Del Rio T.G."/>
            <person name="Hammon N."/>
            <person name="Dalin E."/>
            <person name="Tice H."/>
            <person name="Pitluck S."/>
            <person name="Richardson P."/>
            <person name="Bruce D."/>
            <person name="Goodwin L."/>
            <person name="Han C."/>
            <person name="Tapia R."/>
            <person name="Detter J.C."/>
            <person name="Schmutz J."/>
            <person name="Brettin T."/>
            <person name="Larimer F."/>
            <person name="Land M."/>
            <person name="Hauser L."/>
            <person name="Kyrpides N.C."/>
            <person name="Ivanova N."/>
            <person name="Goker M."/>
            <person name="Woyke T."/>
            <person name="Wu Q.L."/>
            <person name="Pockl M."/>
            <person name="Hahn M.W."/>
            <person name="Klenk H.P."/>
        </authorList>
    </citation>
    <scope>NUCLEOTIDE SEQUENCE [LARGE SCALE GENOMIC DNA]</scope>
    <source>
        <strain evidence="5">DSM 18221 / CIP 109841 / QLW-P1DMWA-1</strain>
    </source>
</reference>
<evidence type="ECO:0000259" key="3">
    <source>
        <dbReference type="SMART" id="SM00062"/>
    </source>
</evidence>
<dbReference type="AlphaFoldDB" id="A4SYL1"/>
<keyword evidence="1 2" id="KW-0732">Signal</keyword>
<evidence type="ECO:0000256" key="1">
    <source>
        <dbReference type="ARBA" id="ARBA00022729"/>
    </source>
</evidence>
<feature type="domain" description="Solute-binding protein family 3/N-terminal" evidence="3">
    <location>
        <begin position="41"/>
        <end position="264"/>
    </location>
</feature>
<organism evidence="4 5">
    <name type="scientific">Polynucleobacter asymbioticus (strain DSM 18221 / CIP 109841 / QLW-P1DMWA-1)</name>
    <name type="common">Polynucleobacter necessarius subsp. asymbioticus</name>
    <dbReference type="NCBI Taxonomy" id="312153"/>
    <lineage>
        <taxon>Bacteria</taxon>
        <taxon>Pseudomonadati</taxon>
        <taxon>Pseudomonadota</taxon>
        <taxon>Betaproteobacteria</taxon>
        <taxon>Burkholderiales</taxon>
        <taxon>Burkholderiaceae</taxon>
        <taxon>Polynucleobacter</taxon>
    </lineage>
</organism>
<dbReference type="Pfam" id="PF00497">
    <property type="entry name" value="SBP_bac_3"/>
    <property type="match status" value="1"/>
</dbReference>
<dbReference type="PANTHER" id="PTHR35936">
    <property type="entry name" value="MEMBRANE-BOUND LYTIC MUREIN TRANSGLYCOSYLASE F"/>
    <property type="match status" value="1"/>
</dbReference>
<dbReference type="KEGG" id="pnu:Pnuc_1361"/>
<proteinExistence type="predicted"/>